<proteinExistence type="predicted"/>
<dbReference type="GO" id="GO:0004165">
    <property type="term" value="F:delta(3)-delta(2)-enoyl-CoA isomerase activity"/>
    <property type="evidence" value="ECO:0007669"/>
    <property type="project" value="UniProtKB-ARBA"/>
</dbReference>
<evidence type="ECO:0000256" key="3">
    <source>
        <dbReference type="ARBA" id="ARBA00023235"/>
    </source>
</evidence>
<dbReference type="Pfam" id="PF00378">
    <property type="entry name" value="ECH_1"/>
    <property type="match status" value="1"/>
</dbReference>
<dbReference type="OrthoDB" id="448450at2759"/>
<keyword evidence="7" id="KW-1185">Reference proteome</keyword>
<comment type="caution">
    <text evidence="6">The sequence shown here is derived from an EMBL/GenBank/DDBJ whole genome shotgun (WGS) entry which is preliminary data.</text>
</comment>
<dbReference type="Pfam" id="PF16113">
    <property type="entry name" value="ECH_2"/>
    <property type="match status" value="1"/>
</dbReference>
<keyword evidence="3" id="KW-0413">Isomerase</keyword>
<evidence type="ECO:0000313" key="6">
    <source>
        <dbReference type="EMBL" id="KAF7294978.1"/>
    </source>
</evidence>
<evidence type="ECO:0000259" key="5">
    <source>
        <dbReference type="Pfam" id="PF16113"/>
    </source>
</evidence>
<protein>
    <submittedName>
        <fullName evidence="6">AA-permease domain-containing protein</fullName>
    </submittedName>
</protein>
<dbReference type="CDD" id="cd06558">
    <property type="entry name" value="crotonase-like"/>
    <property type="match status" value="1"/>
</dbReference>
<reference evidence="6" key="1">
    <citation type="submission" date="2020-05" db="EMBL/GenBank/DDBJ databases">
        <title>Mycena genomes resolve the evolution of fungal bioluminescence.</title>
        <authorList>
            <person name="Tsai I.J."/>
        </authorList>
    </citation>
    <scope>NUCLEOTIDE SEQUENCE</scope>
    <source>
        <strain evidence="6">171206Taipei</strain>
    </source>
</reference>
<evidence type="ECO:0000313" key="7">
    <source>
        <dbReference type="Proteomes" id="UP000636479"/>
    </source>
</evidence>
<dbReference type="InterPro" id="IPR029045">
    <property type="entry name" value="ClpP/crotonase-like_dom_sf"/>
</dbReference>
<dbReference type="SUPFAM" id="SSF52096">
    <property type="entry name" value="ClpP/crotonase"/>
    <property type="match status" value="2"/>
</dbReference>
<dbReference type="GO" id="GO:0006635">
    <property type="term" value="P:fatty acid beta-oxidation"/>
    <property type="evidence" value="ECO:0007669"/>
    <property type="project" value="TreeGrafter"/>
</dbReference>
<dbReference type="GeneID" id="59349463"/>
<organism evidence="6 7">
    <name type="scientific">Mycena indigotica</name>
    <dbReference type="NCBI Taxonomy" id="2126181"/>
    <lineage>
        <taxon>Eukaryota</taxon>
        <taxon>Fungi</taxon>
        <taxon>Dikarya</taxon>
        <taxon>Basidiomycota</taxon>
        <taxon>Agaricomycotina</taxon>
        <taxon>Agaricomycetes</taxon>
        <taxon>Agaricomycetidae</taxon>
        <taxon>Agaricales</taxon>
        <taxon>Marasmiineae</taxon>
        <taxon>Mycenaceae</taxon>
        <taxon>Mycena</taxon>
    </lineage>
</organism>
<evidence type="ECO:0000256" key="2">
    <source>
        <dbReference type="ARBA" id="ARBA00023140"/>
    </source>
</evidence>
<dbReference type="InterPro" id="IPR045004">
    <property type="entry name" value="ECH_dom"/>
</dbReference>
<feature type="domain" description="Enoyl-CoA hydratase/isomerase" evidence="5">
    <location>
        <begin position="13"/>
        <end position="74"/>
    </location>
</feature>
<feature type="transmembrane region" description="Helical" evidence="4">
    <location>
        <begin position="170"/>
        <end position="191"/>
    </location>
</feature>
<keyword evidence="4" id="KW-1133">Transmembrane helix</keyword>
<dbReference type="RefSeq" id="XP_037216341.1">
    <property type="nucleotide sequence ID" value="XM_037366947.1"/>
</dbReference>
<dbReference type="EMBL" id="JACAZF010000009">
    <property type="protein sequence ID" value="KAF7294978.1"/>
    <property type="molecule type" value="Genomic_DNA"/>
</dbReference>
<dbReference type="InterPro" id="IPR001753">
    <property type="entry name" value="Enoyl-CoA_hydra/iso"/>
</dbReference>
<dbReference type="InterPro" id="IPR051053">
    <property type="entry name" value="ECH/Chromodomain_protein"/>
</dbReference>
<keyword evidence="2" id="KW-0576">Peroxisome</keyword>
<dbReference type="Gene3D" id="3.90.226.10">
    <property type="entry name" value="2-enoyl-CoA Hydratase, Chain A, domain 1"/>
    <property type="match status" value="2"/>
</dbReference>
<dbReference type="GO" id="GO:0005782">
    <property type="term" value="C:peroxisomal matrix"/>
    <property type="evidence" value="ECO:0007669"/>
    <property type="project" value="TreeGrafter"/>
</dbReference>
<dbReference type="AlphaFoldDB" id="A0A8H6VYK0"/>
<comment type="subcellular location">
    <subcellularLocation>
        <location evidence="1">Peroxisome</location>
    </subcellularLocation>
</comment>
<evidence type="ECO:0000256" key="1">
    <source>
        <dbReference type="ARBA" id="ARBA00004275"/>
    </source>
</evidence>
<dbReference type="PANTHER" id="PTHR43684">
    <property type="match status" value="1"/>
</dbReference>
<keyword evidence="4" id="KW-0812">Transmembrane</keyword>
<evidence type="ECO:0000256" key="4">
    <source>
        <dbReference type="SAM" id="Phobius"/>
    </source>
</evidence>
<keyword evidence="4" id="KW-0472">Membrane</keyword>
<feature type="transmembrane region" description="Helical" evidence="4">
    <location>
        <begin position="146"/>
        <end position="164"/>
    </location>
</feature>
<gene>
    <name evidence="6" type="ORF">MIND_01035900</name>
</gene>
<accession>A0A8H6VYK0</accession>
<sequence>MSTITVDISAGIATICLNRPDSLNSLTVEDYDAFAKALRDIDKRDDVVVTVWQGTGKWFCAGTDVKTAGAAQDSVIGNVREAFLKAVTLSTTDCGQAVGYFLTGQCLIVKFFSLIALQPPQDSGCGPQWPGDGYDSLPSFMLNFRTITLAGIAAAFLGYFDFIYSLPNAWLSVPFTFIGIIAEGGSSVSFINRMGLAKANEALIWGKKKDAQELLQCGFINKIFPQQSVESFHKAVRALVLDDMEGLDPSAIFEVKRLLKKGLDEKNSMDAVNLRESIAQAERFASGIPARQFIRIANKEIRHKL</sequence>
<dbReference type="Proteomes" id="UP000636479">
    <property type="component" value="Unassembled WGS sequence"/>
</dbReference>
<dbReference type="PANTHER" id="PTHR43684:SF1">
    <property type="entry name" value="ENOYL-COA DELTA ISOMERASE 2"/>
    <property type="match status" value="1"/>
</dbReference>
<name>A0A8H6VYK0_9AGAR</name>